<feature type="domain" description="HAMP" evidence="4">
    <location>
        <begin position="336"/>
        <end position="389"/>
    </location>
</feature>
<dbReference type="InterPro" id="IPR036457">
    <property type="entry name" value="PPM-type-like_dom_sf"/>
</dbReference>
<dbReference type="CDD" id="cd06225">
    <property type="entry name" value="HAMP"/>
    <property type="match status" value="1"/>
</dbReference>
<dbReference type="GO" id="GO:0016020">
    <property type="term" value="C:membrane"/>
    <property type="evidence" value="ECO:0007669"/>
    <property type="project" value="InterPro"/>
</dbReference>
<dbReference type="SMART" id="SM00331">
    <property type="entry name" value="PP2C_SIG"/>
    <property type="match status" value="1"/>
</dbReference>
<dbReference type="Gene3D" id="6.10.340.10">
    <property type="match status" value="1"/>
</dbReference>
<reference evidence="5 6" key="1">
    <citation type="submission" date="2017-02" db="EMBL/GenBank/DDBJ databases">
        <authorList>
            <person name="Peterson S.W."/>
        </authorList>
    </citation>
    <scope>NUCLEOTIDE SEQUENCE [LARGE SCALE GENOMIC DNA]</scope>
    <source>
        <strain evidence="5 6">DSM 16080</strain>
    </source>
</reference>
<dbReference type="CDD" id="cd12912">
    <property type="entry name" value="PDC2_MCP_like"/>
    <property type="match status" value="1"/>
</dbReference>
<keyword evidence="3" id="KW-0472">Membrane</keyword>
<dbReference type="Gene3D" id="3.60.40.10">
    <property type="entry name" value="PPM-type phosphatase domain"/>
    <property type="match status" value="1"/>
</dbReference>
<feature type="transmembrane region" description="Helical" evidence="3">
    <location>
        <begin position="316"/>
        <end position="336"/>
    </location>
</feature>
<dbReference type="PANTHER" id="PTHR43156">
    <property type="entry name" value="STAGE II SPORULATION PROTEIN E-RELATED"/>
    <property type="match status" value="1"/>
</dbReference>
<dbReference type="Pfam" id="PF00672">
    <property type="entry name" value="HAMP"/>
    <property type="match status" value="1"/>
</dbReference>
<evidence type="ECO:0000313" key="5">
    <source>
        <dbReference type="EMBL" id="SKA81961.1"/>
    </source>
</evidence>
<gene>
    <name evidence="5" type="ORF">SAMN02745704_01477</name>
</gene>
<dbReference type="SMART" id="SM00304">
    <property type="entry name" value="HAMP"/>
    <property type="match status" value="1"/>
</dbReference>
<dbReference type="PROSITE" id="PS50885">
    <property type="entry name" value="HAMP"/>
    <property type="match status" value="1"/>
</dbReference>
<accession>A0A1T4WZD9</accession>
<dbReference type="Proteomes" id="UP000190027">
    <property type="component" value="Unassembled WGS sequence"/>
</dbReference>
<evidence type="ECO:0000313" key="6">
    <source>
        <dbReference type="Proteomes" id="UP000190027"/>
    </source>
</evidence>
<dbReference type="InterPro" id="IPR052016">
    <property type="entry name" value="Bact_Sigma-Reg"/>
</dbReference>
<organism evidence="5 6">
    <name type="scientific">Paucidesulfovibrio gracilis DSM 16080</name>
    <dbReference type="NCBI Taxonomy" id="1121449"/>
    <lineage>
        <taxon>Bacteria</taxon>
        <taxon>Pseudomonadati</taxon>
        <taxon>Thermodesulfobacteriota</taxon>
        <taxon>Desulfovibrionia</taxon>
        <taxon>Desulfovibrionales</taxon>
        <taxon>Desulfovibrionaceae</taxon>
        <taxon>Paucidesulfovibrio</taxon>
    </lineage>
</organism>
<keyword evidence="2" id="KW-0175">Coiled coil</keyword>
<proteinExistence type="predicted"/>
<evidence type="ECO:0000256" key="3">
    <source>
        <dbReference type="SAM" id="Phobius"/>
    </source>
</evidence>
<dbReference type="Gene3D" id="3.30.450.20">
    <property type="entry name" value="PAS domain"/>
    <property type="match status" value="2"/>
</dbReference>
<dbReference type="GO" id="GO:0007165">
    <property type="term" value="P:signal transduction"/>
    <property type="evidence" value="ECO:0007669"/>
    <property type="project" value="InterPro"/>
</dbReference>
<keyword evidence="6" id="KW-1185">Reference proteome</keyword>
<dbReference type="CDD" id="cd12913">
    <property type="entry name" value="PDC1_MCP_like"/>
    <property type="match status" value="1"/>
</dbReference>
<dbReference type="RefSeq" id="WP_078717049.1">
    <property type="nucleotide sequence ID" value="NZ_FUYC01000005.1"/>
</dbReference>
<keyword evidence="1" id="KW-0378">Hydrolase</keyword>
<evidence type="ECO:0000259" key="4">
    <source>
        <dbReference type="PROSITE" id="PS50885"/>
    </source>
</evidence>
<dbReference type="SUPFAM" id="SSF81606">
    <property type="entry name" value="PP2C-like"/>
    <property type="match status" value="1"/>
</dbReference>
<dbReference type="STRING" id="1121449.SAMN02745704_01477"/>
<dbReference type="SUPFAM" id="SSF158472">
    <property type="entry name" value="HAMP domain-like"/>
    <property type="match status" value="1"/>
</dbReference>
<dbReference type="Pfam" id="PF22673">
    <property type="entry name" value="MCP-like_PDC_1"/>
    <property type="match status" value="1"/>
</dbReference>
<dbReference type="GO" id="GO:0016791">
    <property type="term" value="F:phosphatase activity"/>
    <property type="evidence" value="ECO:0007669"/>
    <property type="project" value="TreeGrafter"/>
</dbReference>
<dbReference type="InterPro" id="IPR001932">
    <property type="entry name" value="PPM-type_phosphatase-like_dom"/>
</dbReference>
<dbReference type="Pfam" id="PF07228">
    <property type="entry name" value="SpoIIE"/>
    <property type="match status" value="1"/>
</dbReference>
<feature type="coiled-coil region" evidence="2">
    <location>
        <begin position="384"/>
        <end position="411"/>
    </location>
</feature>
<dbReference type="EMBL" id="FUYC01000005">
    <property type="protein sequence ID" value="SKA81961.1"/>
    <property type="molecule type" value="Genomic_DNA"/>
</dbReference>
<evidence type="ECO:0000256" key="2">
    <source>
        <dbReference type="SAM" id="Coils"/>
    </source>
</evidence>
<evidence type="ECO:0000256" key="1">
    <source>
        <dbReference type="ARBA" id="ARBA00022801"/>
    </source>
</evidence>
<sequence>MPAKRLDHHSLAVRLAMIVLGVCALLFGAALAYNYMASRAIIVEQAEENSRTLGREVANHIAAQLRPVEQVVRNIALALEDASLTSGEVTSLAQRVVQSNDDIFAMAIAFEPFGMDQDRLFFAPYCHRTDNGVRVTELGGPDYRYFYKDWYQLPRELNGPVWTEPYFDSGGGGVMMTTYAAPFYRLHHGQRRFAGVVTADIPLSWMQRMARGTKLYDTGYTFLISRNGTFIHHPLKALMLNHTIFSLAEERGDTELWNVGRDMTEGGTAFLERVSVKGGVESFLFYTPLHVGGWSLGMLFPRDEVLQKATTLSRNLLLMGALGFLLLAGAVLWAAGGVTRPLRRLSAAAREIAGGNLDAAVPPPARRDEVGELAEAFDHMRGSLRQHMRELRETTAQKERIESELRIARDIQMGILPKLFPAFPEHEEFDVFASIEPAKAVGGDLYDFFFIDDRHFCFLVGDVSDKGVPAAFFMAVTKTLLKAVAPRSGGPADILEKVNNDLAEENDSCMFVTLFLGILDIDTGEVRYANAGHNPPMLLRDRRARLVPPMNEPMAGAMPGMTYTERSMTLRAGDVLFLYTDGVTEAMDHDQGLFSEERLRELLASMEDTGVQRVVAEVDLAIKHFTGGASQSDDITMLALQYKGSGR</sequence>
<keyword evidence="3" id="KW-0812">Transmembrane</keyword>
<dbReference type="PANTHER" id="PTHR43156:SF2">
    <property type="entry name" value="STAGE II SPORULATION PROTEIN E"/>
    <property type="match status" value="1"/>
</dbReference>
<dbReference type="InterPro" id="IPR003660">
    <property type="entry name" value="HAMP_dom"/>
</dbReference>
<dbReference type="AlphaFoldDB" id="A0A1T4WZD9"/>
<name>A0A1T4WZD9_9BACT</name>
<keyword evidence="3" id="KW-1133">Transmembrane helix</keyword>
<feature type="transmembrane region" description="Helical" evidence="3">
    <location>
        <begin position="12"/>
        <end position="33"/>
    </location>
</feature>
<protein>
    <submittedName>
        <fullName evidence="5">Sigma-B regulation protein RsbU (Phosphoserine phosphatase)</fullName>
    </submittedName>
</protein>